<accession>A0AAW4KXC7</accession>
<name>A0AAW4KXC7_VIBCL</name>
<organism evidence="1 2">
    <name type="scientific">Vibrio cholerae</name>
    <dbReference type="NCBI Taxonomy" id="666"/>
    <lineage>
        <taxon>Bacteria</taxon>
        <taxon>Pseudomonadati</taxon>
        <taxon>Pseudomonadota</taxon>
        <taxon>Gammaproteobacteria</taxon>
        <taxon>Vibrionales</taxon>
        <taxon>Vibrionaceae</taxon>
        <taxon>Vibrio</taxon>
    </lineage>
</organism>
<reference evidence="1" key="1">
    <citation type="submission" date="2021-05" db="EMBL/GenBank/DDBJ databases">
        <authorList>
            <person name="Stine C."/>
        </authorList>
    </citation>
    <scope>NUCLEOTIDE SEQUENCE</scope>
    <source>
        <strain evidence="1">TDS0091212</strain>
    </source>
</reference>
<proteinExistence type="predicted"/>
<dbReference type="RefSeq" id="WP_213421009.1">
    <property type="nucleotide sequence ID" value="NZ_JAHBND010000514.1"/>
</dbReference>
<dbReference type="AlphaFoldDB" id="A0AAW4KXC7"/>
<reference evidence="1" key="2">
    <citation type="submission" date="2023-08" db="EMBL/GenBank/DDBJ databases">
        <title>Vibrio cholerae Outbreaks in Tanzania Exemplify Founder Flush: Simultaneous Increases in Population Size and Genetic Diversity.</title>
        <authorList>
            <person name="Debes A.K."/>
            <person name="Mohammed A."/>
            <person name="Maseke I."/>
            <person name="Almeida M."/>
            <person name="Li S."/>
            <person name="Matimba H."/>
            <person name="Joachim A."/>
            <person name="Mizinduko M."/>
            <person name="Nyanga S."/>
            <person name="Kelly M."/>
            <person name="Kachwamba Y."/>
            <person name="Schaffer A.M."/>
            <person name="Nyanga A.S."/>
            <person name="Mghamba J."/>
            <person name="Mosha F.S."/>
            <person name="Sack D.A."/>
            <person name="Stine O.C."/>
        </authorList>
    </citation>
    <scope>NUCLEOTIDE SEQUENCE</scope>
    <source>
        <strain evidence="1">TDS0091212</strain>
    </source>
</reference>
<dbReference type="Proteomes" id="UP001196338">
    <property type="component" value="Unassembled WGS sequence"/>
</dbReference>
<evidence type="ECO:0000313" key="1">
    <source>
        <dbReference type="EMBL" id="MBS7674276.1"/>
    </source>
</evidence>
<protein>
    <submittedName>
        <fullName evidence="1">Uncharacterized protein</fullName>
    </submittedName>
</protein>
<dbReference type="EMBL" id="JAHBND010000514">
    <property type="protein sequence ID" value="MBS7674276.1"/>
    <property type="molecule type" value="Genomic_DNA"/>
</dbReference>
<comment type="caution">
    <text evidence="1">The sequence shown here is derived from an EMBL/GenBank/DDBJ whole genome shotgun (WGS) entry which is preliminary data.</text>
</comment>
<sequence length="81" mass="8527">MKSVNPGFLVLSDAASQTLWHTPGTPSTLAHRQAIRATSAALKMQDWNAVNVGAGLPAMAIGIYTTLWAIAVDGNHDAKRA</sequence>
<feature type="non-terminal residue" evidence="1">
    <location>
        <position position="81"/>
    </location>
</feature>
<gene>
    <name evidence="1" type="ORF">KIN13_12660</name>
</gene>
<evidence type="ECO:0000313" key="2">
    <source>
        <dbReference type="Proteomes" id="UP001196338"/>
    </source>
</evidence>